<dbReference type="EMBL" id="JAGHQM010000336">
    <property type="protein sequence ID" value="KAH0562505.1"/>
    <property type="molecule type" value="Genomic_DNA"/>
</dbReference>
<feature type="region of interest" description="Disordered" evidence="1">
    <location>
        <begin position="121"/>
        <end position="193"/>
    </location>
</feature>
<feature type="domain" description="BZIP" evidence="2">
    <location>
        <begin position="385"/>
        <end position="399"/>
    </location>
</feature>
<dbReference type="Proteomes" id="UP000750711">
    <property type="component" value="Unassembled WGS sequence"/>
</dbReference>
<dbReference type="CDD" id="cd14705">
    <property type="entry name" value="bZIP_Zip1"/>
    <property type="match status" value="1"/>
</dbReference>
<sequence>MADGLLADFAGNASGDNGNSIPTPPYMGSGESSAGPNSHRQTWEEGGDYNCSTPSFKSSTVDISSDSTNGSRGEADPIAGDTAFELEAFYTGLNPRQASENEIYSSIGTFLQKFDQKPSRLDVNSILNPTPPEESNTKKSRRQSASHLDSPSPSGVVHISRKLPRSPTADVSPEVLETPPPPTHTHAGTLGRRILMPRSPGLRAASMGQPSISGLISTQDSLFLPTSGYVNLIKHSVSRAPSLPPAPMPPAVQQPHSASSYGFPPVAPTPPVPSRRASLQMAQSQAASPSTSFSQPSHTSSASHSRPLALQELQTAYHRPPQLSSGGTQQGIGRSTGSPSESSYSNAPYSWQQQSNRQVYFGSGEQGSILGDVDIHTASKQADEKRKRNAGASSRFRARRKEKKREVSRTIAKLERQIRELTEERDLVRKKSDVYIRERDCFRSLYYDTVQQQQQQQQQ</sequence>
<feature type="compositionally biased region" description="Low complexity" evidence="1">
    <location>
        <begin position="274"/>
        <end position="305"/>
    </location>
</feature>
<feature type="region of interest" description="Disordered" evidence="1">
    <location>
        <begin position="1"/>
        <end position="79"/>
    </location>
</feature>
<accession>A0A9P8LEA3</accession>
<feature type="compositionally biased region" description="Polar residues" evidence="1">
    <location>
        <begin position="30"/>
        <end position="40"/>
    </location>
</feature>
<dbReference type="GO" id="GO:0003700">
    <property type="term" value="F:DNA-binding transcription factor activity"/>
    <property type="evidence" value="ECO:0007669"/>
    <property type="project" value="InterPro"/>
</dbReference>
<comment type="caution">
    <text evidence="3">The sequence shown here is derived from an EMBL/GenBank/DDBJ whole genome shotgun (WGS) entry which is preliminary data.</text>
</comment>
<evidence type="ECO:0000313" key="3">
    <source>
        <dbReference type="EMBL" id="KAH0562505.1"/>
    </source>
</evidence>
<dbReference type="AlphaFoldDB" id="A0A9P8LEA3"/>
<feature type="region of interest" description="Disordered" evidence="1">
    <location>
        <begin position="319"/>
        <end position="349"/>
    </location>
</feature>
<name>A0A9P8LEA3_9PEZI</name>
<keyword evidence="4" id="KW-1185">Reference proteome</keyword>
<proteinExistence type="predicted"/>
<dbReference type="PROSITE" id="PS00036">
    <property type="entry name" value="BZIP_BASIC"/>
    <property type="match status" value="1"/>
</dbReference>
<feature type="compositionally biased region" description="Polar residues" evidence="1">
    <location>
        <begin position="322"/>
        <end position="349"/>
    </location>
</feature>
<reference evidence="3" key="1">
    <citation type="submission" date="2021-03" db="EMBL/GenBank/DDBJ databases">
        <title>Comparative genomics and phylogenomic investigation of the class Geoglossomycetes provide insights into ecological specialization and systematics.</title>
        <authorList>
            <person name="Melie T."/>
            <person name="Pirro S."/>
            <person name="Miller A.N."/>
            <person name="Quandt A."/>
        </authorList>
    </citation>
    <scope>NUCLEOTIDE SEQUENCE</scope>
    <source>
        <strain evidence="3">CAQ_001_2017</strain>
    </source>
</reference>
<feature type="region of interest" description="Disordered" evidence="1">
    <location>
        <begin position="244"/>
        <end position="306"/>
    </location>
</feature>
<organism evidence="3 4">
    <name type="scientific">Trichoglossum hirsutum</name>
    <dbReference type="NCBI Taxonomy" id="265104"/>
    <lineage>
        <taxon>Eukaryota</taxon>
        <taxon>Fungi</taxon>
        <taxon>Dikarya</taxon>
        <taxon>Ascomycota</taxon>
        <taxon>Pezizomycotina</taxon>
        <taxon>Geoglossomycetes</taxon>
        <taxon>Geoglossales</taxon>
        <taxon>Geoglossaceae</taxon>
        <taxon>Trichoglossum</taxon>
    </lineage>
</organism>
<protein>
    <recommendedName>
        <fullName evidence="2">BZIP domain-containing protein</fullName>
    </recommendedName>
</protein>
<feature type="region of interest" description="Disordered" evidence="1">
    <location>
        <begin position="378"/>
        <end position="408"/>
    </location>
</feature>
<gene>
    <name evidence="3" type="ORF">GP486_002805</name>
</gene>
<feature type="compositionally biased region" description="Polar residues" evidence="1">
    <location>
        <begin position="50"/>
        <end position="71"/>
    </location>
</feature>
<evidence type="ECO:0000256" key="1">
    <source>
        <dbReference type="SAM" id="MobiDB-lite"/>
    </source>
</evidence>
<evidence type="ECO:0000259" key="2">
    <source>
        <dbReference type="PROSITE" id="PS00036"/>
    </source>
</evidence>
<dbReference type="InterPro" id="IPR004827">
    <property type="entry name" value="bZIP"/>
</dbReference>
<evidence type="ECO:0000313" key="4">
    <source>
        <dbReference type="Proteomes" id="UP000750711"/>
    </source>
</evidence>